<name>A0A919I6N5_KLEPN</name>
<protein>
    <submittedName>
        <fullName evidence="1">Uncharacterized protein</fullName>
    </submittedName>
</protein>
<dbReference type="EMBL" id="BNFF01000001">
    <property type="protein sequence ID" value="GHK56896.1"/>
    <property type="molecule type" value="Genomic_DNA"/>
</dbReference>
<gene>
    <name evidence="1" type="ORF">KPZU09_66320</name>
</gene>
<dbReference type="AlphaFoldDB" id="A0A919I6N5"/>
<evidence type="ECO:0000313" key="1">
    <source>
        <dbReference type="EMBL" id="GHK56896.1"/>
    </source>
</evidence>
<evidence type="ECO:0000313" key="2">
    <source>
        <dbReference type="Proteomes" id="UP000655094"/>
    </source>
</evidence>
<accession>A0A919I6N5</accession>
<dbReference type="Proteomes" id="UP000655094">
    <property type="component" value="Unassembled WGS sequence"/>
</dbReference>
<comment type="caution">
    <text evidence="1">The sequence shown here is derived from an EMBL/GenBank/DDBJ whole genome shotgun (WGS) entry which is preliminary data.</text>
</comment>
<proteinExistence type="predicted"/>
<reference evidence="1" key="1">
    <citation type="submission" date="2020-10" db="EMBL/GenBank/DDBJ databases">
        <title>Genome Sequence of ESBL Producing Zambian Clinical Strains.</title>
        <authorList>
            <person name="Shawa M."/>
            <person name="Furuta Y."/>
            <person name="Simbotwe M."/>
            <person name="Mulenga E."/>
            <person name="Mubanga M."/>
            <person name="Mulenga G."/>
            <person name="Kaile C."/>
            <person name="Zorigt T."/>
            <person name="Hang'ombe B."/>
            <person name="Higashi H."/>
        </authorList>
    </citation>
    <scope>NUCLEOTIDE SEQUENCE</scope>
    <source>
        <strain evidence="1">Zam_UTH_09</strain>
    </source>
</reference>
<sequence length="49" mass="5224">MLLQGFEQGALFLFSDGADAQAQHGVQFIQGAVGFDARMRLADPLAGKE</sequence>
<organism evidence="1 2">
    <name type="scientific">Klebsiella pneumoniae</name>
    <dbReference type="NCBI Taxonomy" id="573"/>
    <lineage>
        <taxon>Bacteria</taxon>
        <taxon>Pseudomonadati</taxon>
        <taxon>Pseudomonadota</taxon>
        <taxon>Gammaproteobacteria</taxon>
        <taxon>Enterobacterales</taxon>
        <taxon>Enterobacteriaceae</taxon>
        <taxon>Klebsiella/Raoultella group</taxon>
        <taxon>Klebsiella</taxon>
        <taxon>Klebsiella pneumoniae complex</taxon>
    </lineage>
</organism>